<evidence type="ECO:0000259" key="1">
    <source>
        <dbReference type="Pfam" id="PF00535"/>
    </source>
</evidence>
<dbReference type="PANTHER" id="PTHR22916">
    <property type="entry name" value="GLYCOSYLTRANSFERASE"/>
    <property type="match status" value="1"/>
</dbReference>
<gene>
    <name evidence="2" type="ORF">ESV85_21445</name>
</gene>
<dbReference type="EMBL" id="VORW01000032">
    <property type="protein sequence ID" value="TXE02405.1"/>
    <property type="molecule type" value="Genomic_DNA"/>
</dbReference>
<protein>
    <submittedName>
        <fullName evidence="2">Glycosyltransferase family 2 protein</fullName>
    </submittedName>
</protein>
<dbReference type="OrthoDB" id="6307329at2"/>
<name>A0A5C7AAB6_9BACT</name>
<keyword evidence="2" id="KW-0808">Transferase</keyword>
<dbReference type="Gene3D" id="3.90.550.10">
    <property type="entry name" value="Spore Coat Polysaccharide Biosynthesis Protein SpsA, Chain A"/>
    <property type="match status" value="1"/>
</dbReference>
<dbReference type="GO" id="GO:0016758">
    <property type="term" value="F:hexosyltransferase activity"/>
    <property type="evidence" value="ECO:0007669"/>
    <property type="project" value="UniProtKB-ARBA"/>
</dbReference>
<comment type="caution">
    <text evidence="2">The sequence shown here is derived from an EMBL/GenBank/DDBJ whole genome shotgun (WGS) entry which is preliminary data.</text>
</comment>
<dbReference type="InterPro" id="IPR001173">
    <property type="entry name" value="Glyco_trans_2-like"/>
</dbReference>
<dbReference type="InterPro" id="IPR029044">
    <property type="entry name" value="Nucleotide-diphossugar_trans"/>
</dbReference>
<evidence type="ECO:0000313" key="2">
    <source>
        <dbReference type="EMBL" id="TXE02405.1"/>
    </source>
</evidence>
<feature type="domain" description="Glycosyltransferase 2-like" evidence="1">
    <location>
        <begin position="10"/>
        <end position="116"/>
    </location>
</feature>
<dbReference type="AlphaFoldDB" id="A0A5C7AAB6"/>
<evidence type="ECO:0000313" key="3">
    <source>
        <dbReference type="Proteomes" id="UP000321935"/>
    </source>
</evidence>
<dbReference type="SUPFAM" id="SSF53448">
    <property type="entry name" value="Nucleotide-diphospho-sugar transferases"/>
    <property type="match status" value="1"/>
</dbReference>
<reference evidence="2 3" key="1">
    <citation type="submission" date="2019-08" db="EMBL/GenBank/DDBJ databases">
        <title>Genomes sequence of Algoriphagus aquimarinus ACAM450.</title>
        <authorList>
            <person name="Bowman J.P."/>
        </authorList>
    </citation>
    <scope>NUCLEOTIDE SEQUENCE [LARGE SCALE GENOMIC DNA]</scope>
    <source>
        <strain evidence="2 3">ACAM 450</strain>
    </source>
</reference>
<organism evidence="2 3">
    <name type="scientific">Algoriphagus aquimarinus</name>
    <dbReference type="NCBI Taxonomy" id="237018"/>
    <lineage>
        <taxon>Bacteria</taxon>
        <taxon>Pseudomonadati</taxon>
        <taxon>Bacteroidota</taxon>
        <taxon>Cytophagia</taxon>
        <taxon>Cytophagales</taxon>
        <taxon>Cyclobacteriaceae</taxon>
        <taxon>Algoriphagus</taxon>
    </lineage>
</organism>
<dbReference type="Pfam" id="PF00535">
    <property type="entry name" value="Glycos_transf_2"/>
    <property type="match status" value="1"/>
</dbReference>
<proteinExistence type="predicted"/>
<accession>A0A5C7AAB6</accession>
<dbReference type="CDD" id="cd00761">
    <property type="entry name" value="Glyco_tranf_GTA_type"/>
    <property type="match status" value="1"/>
</dbReference>
<sequence length="290" mass="33206">MNESLTPKFSIIIPSFNRAASVGRTIESLLDQTDSNWEIILVDDGSTDHTKILIEKYLSDPRIHYYFKKNEGVSLARNYGSNYSTGDFLIFLDSDDQLEREALENFSKLIFANPNSKIIQAGFTLLDDDLIIKSVVIPKSNTYTPFLSGNFVIRRDFFQSIGGYDSQLNFAENTELFHRIKLANSDVVLGDFISLRYLDQPLGGSKNLRNSSRSIAYILDKHDLSLPLATKNLYWQIIGVNHLRFREFGSARTMFRKALKYKLFQPKALIRLSLACFPFVSKMVYKQSIH</sequence>
<dbReference type="Proteomes" id="UP000321935">
    <property type="component" value="Unassembled WGS sequence"/>
</dbReference>